<keyword evidence="2" id="KW-0479">Metal-binding</keyword>
<dbReference type="SFLD" id="SFLDF00288">
    <property type="entry name" value="HemN-like__clustered_with_nucl"/>
    <property type="match status" value="1"/>
</dbReference>
<dbReference type="RefSeq" id="WP_009151412.1">
    <property type="nucleotide sequence ID" value="NZ_CP121471.1"/>
</dbReference>
<dbReference type="GO" id="GO:0051539">
    <property type="term" value="F:4 iron, 4 sulfur cluster binding"/>
    <property type="evidence" value="ECO:0007669"/>
    <property type="project" value="UniProtKB-UniRule"/>
</dbReference>
<dbReference type="CDD" id="cd01335">
    <property type="entry name" value="Radical_SAM"/>
    <property type="match status" value="1"/>
</dbReference>
<dbReference type="GO" id="GO:0005737">
    <property type="term" value="C:cytoplasm"/>
    <property type="evidence" value="ECO:0007669"/>
    <property type="project" value="UniProtKB-SubCell"/>
</dbReference>
<accession>H8Z860</accession>
<dbReference type="Gene3D" id="3.30.750.200">
    <property type="match status" value="1"/>
</dbReference>
<dbReference type="SFLD" id="SFLDF00562">
    <property type="entry name" value="HemN-like__clustered_with_heat"/>
    <property type="match status" value="1"/>
</dbReference>
<keyword evidence="2" id="KW-0963">Cytoplasm</keyword>
<dbReference type="InterPro" id="IPR007197">
    <property type="entry name" value="rSAM"/>
</dbReference>
<name>H8Z860_9GAMM</name>
<dbReference type="GO" id="GO:0004109">
    <property type="term" value="F:coproporphyrinogen oxidase activity"/>
    <property type="evidence" value="ECO:0007669"/>
    <property type="project" value="InterPro"/>
</dbReference>
<reference evidence="4 5" key="2">
    <citation type="submission" date="2011-11" db="EMBL/GenBank/DDBJ databases">
        <authorList>
            <consortium name="US DOE Joint Genome Institute"/>
            <person name="Lucas S."/>
            <person name="Han J."/>
            <person name="Lapidus A."/>
            <person name="Cheng J.-F."/>
            <person name="Goodwin L."/>
            <person name="Pitluck S."/>
            <person name="Peters L."/>
            <person name="Ovchinnikova G."/>
            <person name="Zhang X."/>
            <person name="Detter J.C."/>
            <person name="Han C."/>
            <person name="Tapia R."/>
            <person name="Land M."/>
            <person name="Hauser L."/>
            <person name="Kyrpides N."/>
            <person name="Ivanova N."/>
            <person name="Pagani I."/>
            <person name="Vogl K."/>
            <person name="Liu Z."/>
            <person name="Overmann J."/>
            <person name="Frigaard N.-U."/>
            <person name="Bryant D."/>
            <person name="Woyke T."/>
        </authorList>
    </citation>
    <scope>NUCLEOTIDE SEQUENCE [LARGE SCALE GENOMIC DNA]</scope>
    <source>
        <strain evidence="4 5">970</strain>
    </source>
</reference>
<dbReference type="InterPro" id="IPR034505">
    <property type="entry name" value="Coproporphyrinogen-III_oxidase"/>
</dbReference>
<dbReference type="SMART" id="SM00729">
    <property type="entry name" value="Elp3"/>
    <property type="match status" value="1"/>
</dbReference>
<dbReference type="SFLD" id="SFLDG01065">
    <property type="entry name" value="anaerobic_coproporphyrinogen-I"/>
    <property type="match status" value="1"/>
</dbReference>
<dbReference type="SFLD" id="SFLDG01082">
    <property type="entry name" value="B12-binding_domain_containing"/>
    <property type="match status" value="1"/>
</dbReference>
<evidence type="ECO:0000259" key="3">
    <source>
        <dbReference type="PROSITE" id="PS51918"/>
    </source>
</evidence>
<gene>
    <name evidence="4" type="ORF">Thi970DRAFT_04691</name>
</gene>
<keyword evidence="2" id="KW-0004">4Fe-4S</keyword>
<dbReference type="eggNOG" id="COG0635">
    <property type="taxonomic scope" value="Bacteria"/>
</dbReference>
<dbReference type="HOGENOM" id="CLU_027579_2_1_6"/>
<comment type="subcellular location">
    <subcellularLocation>
        <location evidence="2">Cytoplasm</location>
    </subcellularLocation>
</comment>
<keyword evidence="2" id="KW-0143">Chaperone</keyword>
<comment type="similarity">
    <text evidence="1">Belongs to the anaerobic coproporphyrinogen-III oxidase family. HemW subfamily.</text>
</comment>
<protein>
    <recommendedName>
        <fullName evidence="2">Heme chaperone HemW</fullName>
    </recommendedName>
</protein>
<dbReference type="PROSITE" id="PS51918">
    <property type="entry name" value="RADICAL_SAM"/>
    <property type="match status" value="1"/>
</dbReference>
<evidence type="ECO:0000256" key="2">
    <source>
        <dbReference type="RuleBase" id="RU364116"/>
    </source>
</evidence>
<dbReference type="InterPro" id="IPR058240">
    <property type="entry name" value="rSAM_sf"/>
</dbReference>
<keyword evidence="2" id="KW-0411">Iron-sulfur</keyword>
<proteinExistence type="inferred from homology"/>
<dbReference type="EMBL" id="JH603170">
    <property type="protein sequence ID" value="EIC21009.1"/>
    <property type="molecule type" value="Genomic_DNA"/>
</dbReference>
<dbReference type="STRING" id="631362.Thi970DRAFT_04691"/>
<sequence length="408" mass="44167">MSGQALPSRQAADQRHFDAGPPPVALYVHWPWCLRKCPYCDFNSHPTPGKLPQAAYIDALLADLDSELAMQPVEQTLESLFIGGGTPSLIQPAELTRLIAGIRDRLSLTPDAEVTLEANPGAADAACLAHALEAGVNRLSLGVQSLSDLRLNAIGRMHDARQARQAVFEARQAGCGNLNIDLMFGLPGQSLAEARTDLQAALALEPDHLSYYQLTLEPETAFARAPPALPEDDLLADMSDQGHQLLADFGYEHYEISAHAQPDRSCRHNLNYWTFGDYLGIGAGAHGKRTDVTLGRVVRRVKWSDPARYLAAAQPGQTAPAAFVAEASELGDQDLKLEFALNALRLQQGVSLKLFEARTGLAANRLADARARAEDLGLLGHSATCLRPTAQGQRFLNSLLECFMSDFA</sequence>
<dbReference type="PANTHER" id="PTHR13932">
    <property type="entry name" value="COPROPORPHYRINIGEN III OXIDASE"/>
    <property type="match status" value="1"/>
</dbReference>
<dbReference type="SUPFAM" id="SSF102114">
    <property type="entry name" value="Radical SAM enzymes"/>
    <property type="match status" value="1"/>
</dbReference>
<keyword evidence="5" id="KW-1185">Reference proteome</keyword>
<organism evidence="4 5">
    <name type="scientific">Thiorhodovibrio frisius</name>
    <dbReference type="NCBI Taxonomy" id="631362"/>
    <lineage>
        <taxon>Bacteria</taxon>
        <taxon>Pseudomonadati</taxon>
        <taxon>Pseudomonadota</taxon>
        <taxon>Gammaproteobacteria</taxon>
        <taxon>Chromatiales</taxon>
        <taxon>Chromatiaceae</taxon>
        <taxon>Thiorhodovibrio</taxon>
    </lineage>
</organism>
<dbReference type="PANTHER" id="PTHR13932:SF5">
    <property type="entry name" value="RADICAL S-ADENOSYL METHIONINE DOMAIN-CONTAINING PROTEIN 1, MITOCHONDRIAL"/>
    <property type="match status" value="1"/>
</dbReference>
<dbReference type="Pfam" id="PF04055">
    <property type="entry name" value="Radical_SAM"/>
    <property type="match status" value="1"/>
</dbReference>
<dbReference type="GO" id="GO:0006779">
    <property type="term" value="P:porphyrin-containing compound biosynthetic process"/>
    <property type="evidence" value="ECO:0007669"/>
    <property type="project" value="InterPro"/>
</dbReference>
<evidence type="ECO:0000313" key="4">
    <source>
        <dbReference type="EMBL" id="EIC21009.1"/>
    </source>
</evidence>
<keyword evidence="2" id="KW-0949">S-adenosyl-L-methionine</keyword>
<feature type="domain" description="Radical SAM core" evidence="3">
    <location>
        <begin position="18"/>
        <end position="252"/>
    </location>
</feature>
<dbReference type="GO" id="GO:0046872">
    <property type="term" value="F:metal ion binding"/>
    <property type="evidence" value="ECO:0007669"/>
    <property type="project" value="UniProtKB-UniRule"/>
</dbReference>
<dbReference type="Proteomes" id="UP000002964">
    <property type="component" value="Unassembled WGS sequence"/>
</dbReference>
<dbReference type="InterPro" id="IPR004559">
    <property type="entry name" value="HemW-like"/>
</dbReference>
<comment type="function">
    <text evidence="2">Probably acts as a heme chaperone, transferring heme to an unknown acceptor. Binds one molecule of heme per monomer, possibly covalently. Binds 1 [4Fe-4S] cluster. The cluster is coordinated with 3 cysteines and an exchangeable S-adenosyl-L-methionine.</text>
</comment>
<keyword evidence="2" id="KW-0349">Heme</keyword>
<dbReference type="NCBIfam" id="TIGR00539">
    <property type="entry name" value="hemN_rel"/>
    <property type="match status" value="1"/>
</dbReference>
<dbReference type="SFLD" id="SFLDS00029">
    <property type="entry name" value="Radical_SAM"/>
    <property type="match status" value="1"/>
</dbReference>
<evidence type="ECO:0000256" key="1">
    <source>
        <dbReference type="ARBA" id="ARBA00006100"/>
    </source>
</evidence>
<evidence type="ECO:0000313" key="5">
    <source>
        <dbReference type="Proteomes" id="UP000002964"/>
    </source>
</evidence>
<dbReference type="InterPro" id="IPR010723">
    <property type="entry name" value="HemN_C"/>
</dbReference>
<dbReference type="AlphaFoldDB" id="H8Z860"/>
<reference evidence="5" key="1">
    <citation type="submission" date="2011-06" db="EMBL/GenBank/DDBJ databases">
        <authorList>
            <consortium name="US DOE Joint Genome Institute (JGI-PGF)"/>
            <person name="Lucas S."/>
            <person name="Han J."/>
            <person name="Lapidus A."/>
            <person name="Cheng J.-F."/>
            <person name="Goodwin L."/>
            <person name="Pitluck S."/>
            <person name="Peters L."/>
            <person name="Land M.L."/>
            <person name="Hauser L."/>
            <person name="Vogl K."/>
            <person name="Liu Z."/>
            <person name="Overmann J."/>
            <person name="Frigaard N.-U."/>
            <person name="Bryant D.A."/>
            <person name="Woyke T.J."/>
        </authorList>
    </citation>
    <scope>NUCLEOTIDE SEQUENCE [LARGE SCALE GENOMIC DNA]</scope>
    <source>
        <strain evidence="5">970</strain>
    </source>
</reference>
<dbReference type="Pfam" id="PF06969">
    <property type="entry name" value="HemN_C"/>
    <property type="match status" value="1"/>
</dbReference>
<keyword evidence="2" id="KW-0408">Iron</keyword>
<dbReference type="InterPro" id="IPR006638">
    <property type="entry name" value="Elp3/MiaA/NifB-like_rSAM"/>
</dbReference>